<name>A0AB39MQ45_9ACTN</name>
<organism evidence="2">
    <name type="scientific">Streptomyces sp. R08</name>
    <dbReference type="NCBI Taxonomy" id="3238624"/>
    <lineage>
        <taxon>Bacteria</taxon>
        <taxon>Bacillati</taxon>
        <taxon>Actinomycetota</taxon>
        <taxon>Actinomycetes</taxon>
        <taxon>Kitasatosporales</taxon>
        <taxon>Streptomycetaceae</taxon>
        <taxon>Streptomyces</taxon>
    </lineage>
</organism>
<dbReference type="CDD" id="cd02440">
    <property type="entry name" value="AdoMet_MTases"/>
    <property type="match status" value="1"/>
</dbReference>
<dbReference type="EMBL" id="CP163431">
    <property type="protein sequence ID" value="XDQ06908.1"/>
    <property type="molecule type" value="Genomic_DNA"/>
</dbReference>
<keyword evidence="2" id="KW-0808">Transferase</keyword>
<dbReference type="InterPro" id="IPR029063">
    <property type="entry name" value="SAM-dependent_MTases_sf"/>
</dbReference>
<dbReference type="RefSeq" id="WP_369191756.1">
    <property type="nucleotide sequence ID" value="NZ_CP163431.1"/>
</dbReference>
<reference evidence="2" key="1">
    <citation type="submission" date="2024-07" db="EMBL/GenBank/DDBJ databases">
        <authorList>
            <person name="Yu S.T."/>
        </authorList>
    </citation>
    <scope>NUCLEOTIDE SEQUENCE</scope>
    <source>
        <strain evidence="2">R08</strain>
    </source>
</reference>
<dbReference type="SUPFAM" id="SSF53335">
    <property type="entry name" value="S-adenosyl-L-methionine-dependent methyltransferases"/>
    <property type="match status" value="1"/>
</dbReference>
<dbReference type="InterPro" id="IPR013216">
    <property type="entry name" value="Methyltransf_11"/>
</dbReference>
<accession>A0AB39MQ45</accession>
<proteinExistence type="predicted"/>
<gene>
    <name evidence="2" type="ORF">AB5J58_44980</name>
</gene>
<dbReference type="AlphaFoldDB" id="A0AB39MQ45"/>
<feature type="domain" description="Methyltransferase type 11" evidence="1">
    <location>
        <begin position="49"/>
        <end position="101"/>
    </location>
</feature>
<keyword evidence="2" id="KW-0489">Methyltransferase</keyword>
<dbReference type="Pfam" id="PF08241">
    <property type="entry name" value="Methyltransf_11"/>
    <property type="match status" value="1"/>
</dbReference>
<dbReference type="GO" id="GO:0008757">
    <property type="term" value="F:S-adenosylmethionine-dependent methyltransferase activity"/>
    <property type="evidence" value="ECO:0007669"/>
    <property type="project" value="InterPro"/>
</dbReference>
<dbReference type="Gene3D" id="3.40.50.150">
    <property type="entry name" value="Vaccinia Virus protein VP39"/>
    <property type="match status" value="1"/>
</dbReference>
<protein>
    <submittedName>
        <fullName evidence="2">Methyltransferase domain-containing protein</fullName>
    </submittedName>
</protein>
<dbReference type="GO" id="GO:0032259">
    <property type="term" value="P:methylation"/>
    <property type="evidence" value="ECO:0007669"/>
    <property type="project" value="UniProtKB-KW"/>
</dbReference>
<sequence length="117" mass="12471">MTSESHVNAARRKVFGEVTELYDAARPGSSNAMVTEVLAYTSLGDRAAVEVGAGTGKATAPFAALGIPLVCVEPDARMAEVLRRNTTSHPSIRIEVGDFDQWRVRAAGRDPARGGWT</sequence>
<evidence type="ECO:0000313" key="2">
    <source>
        <dbReference type="EMBL" id="XDQ06908.1"/>
    </source>
</evidence>
<evidence type="ECO:0000259" key="1">
    <source>
        <dbReference type="Pfam" id="PF08241"/>
    </source>
</evidence>